<dbReference type="SUPFAM" id="SSF54236">
    <property type="entry name" value="Ubiquitin-like"/>
    <property type="match status" value="1"/>
</dbReference>
<dbReference type="GO" id="GO:0050821">
    <property type="term" value="P:protein stabilization"/>
    <property type="evidence" value="ECO:0007669"/>
    <property type="project" value="TreeGrafter"/>
</dbReference>
<evidence type="ECO:0000259" key="2">
    <source>
        <dbReference type="PROSITE" id="PS50053"/>
    </source>
</evidence>
<dbReference type="PANTHER" id="PTHR12329:SF38">
    <property type="entry name" value="BAG FAMILY MOLECULAR CHAPERONE REGULATOR-LIKE PROTEIN"/>
    <property type="match status" value="1"/>
</dbReference>
<dbReference type="PANTHER" id="PTHR12329">
    <property type="entry name" value="BCL2-ASSOCIATED ATHANOGENE"/>
    <property type="match status" value="1"/>
</dbReference>
<dbReference type="GO" id="GO:0000774">
    <property type="term" value="F:adenyl-nucleotide exchange factor activity"/>
    <property type="evidence" value="ECO:0007669"/>
    <property type="project" value="TreeGrafter"/>
</dbReference>
<evidence type="ECO:0000259" key="3">
    <source>
        <dbReference type="PROSITE" id="PS51035"/>
    </source>
</evidence>
<comment type="caution">
    <text evidence="4">The sequence shown here is derived from an EMBL/GenBank/DDBJ whole genome shotgun (WGS) entry which is preliminary data.</text>
</comment>
<dbReference type="Gene3D" id="3.10.20.90">
    <property type="entry name" value="Phosphatidylinositol 3-kinase Catalytic Subunit, Chain A, domain 1"/>
    <property type="match status" value="1"/>
</dbReference>
<dbReference type="SUPFAM" id="SSF63491">
    <property type="entry name" value="BAG domain"/>
    <property type="match status" value="1"/>
</dbReference>
<feature type="domain" description="BAG" evidence="3">
    <location>
        <begin position="167"/>
        <end position="228"/>
    </location>
</feature>
<reference evidence="4" key="1">
    <citation type="submission" date="2020-06" db="EMBL/GenBank/DDBJ databases">
        <authorList>
            <person name="Li T."/>
            <person name="Hu X."/>
            <person name="Zhang T."/>
            <person name="Song X."/>
            <person name="Zhang H."/>
            <person name="Dai N."/>
            <person name="Sheng W."/>
            <person name="Hou X."/>
            <person name="Wei L."/>
        </authorList>
    </citation>
    <scope>NUCLEOTIDE SEQUENCE</scope>
    <source>
        <strain evidence="4">KEN8</strain>
        <tissue evidence="4">Leaf</tissue>
    </source>
</reference>
<dbReference type="GO" id="GO:0051087">
    <property type="term" value="F:protein-folding chaperone binding"/>
    <property type="evidence" value="ECO:0007669"/>
    <property type="project" value="InterPro"/>
</dbReference>
<gene>
    <name evidence="4" type="ORF">Scaly_2401800</name>
</gene>
<dbReference type="InterPro" id="IPR000626">
    <property type="entry name" value="Ubiquitin-like_dom"/>
</dbReference>
<protein>
    <submittedName>
        <fullName evidence="4">BAG family molecular chaperone regulator 1</fullName>
    </submittedName>
</protein>
<dbReference type="PROSITE" id="PS51035">
    <property type="entry name" value="BAG"/>
    <property type="match status" value="1"/>
</dbReference>
<dbReference type="InterPro" id="IPR036533">
    <property type="entry name" value="BAG_dom_sf"/>
</dbReference>
<dbReference type="InterPro" id="IPR039773">
    <property type="entry name" value="BAG_chaperone_regulator"/>
</dbReference>
<dbReference type="EMBL" id="JACGWM010000015">
    <property type="protein sequence ID" value="KAL0324347.1"/>
    <property type="molecule type" value="Genomic_DNA"/>
</dbReference>
<dbReference type="PROSITE" id="PS50053">
    <property type="entry name" value="UBIQUITIN_2"/>
    <property type="match status" value="1"/>
</dbReference>
<organism evidence="4">
    <name type="scientific">Sesamum calycinum</name>
    <dbReference type="NCBI Taxonomy" id="2727403"/>
    <lineage>
        <taxon>Eukaryota</taxon>
        <taxon>Viridiplantae</taxon>
        <taxon>Streptophyta</taxon>
        <taxon>Embryophyta</taxon>
        <taxon>Tracheophyta</taxon>
        <taxon>Spermatophyta</taxon>
        <taxon>Magnoliopsida</taxon>
        <taxon>eudicotyledons</taxon>
        <taxon>Gunneridae</taxon>
        <taxon>Pentapetalae</taxon>
        <taxon>asterids</taxon>
        <taxon>lamiids</taxon>
        <taxon>Lamiales</taxon>
        <taxon>Pedaliaceae</taxon>
        <taxon>Sesamum</taxon>
    </lineage>
</organism>
<feature type="domain" description="Ubiquitin-like" evidence="2">
    <location>
        <begin position="97"/>
        <end position="142"/>
    </location>
</feature>
<dbReference type="InterPro" id="IPR029071">
    <property type="entry name" value="Ubiquitin-like_domsf"/>
</dbReference>
<evidence type="ECO:0000256" key="1">
    <source>
        <dbReference type="ARBA" id="ARBA00023186"/>
    </source>
</evidence>
<sequence>MKSEGKGFSSPPAKAAAAGGWEVRPGGMLVQRRSSDSNQNSGHVPNIKVRVKYGSSYHEVSISSQASFGKFFVLMISFFVEFLSGNNVDELSGFPGELKKMLSGPTGLHTQDQKLIFKEKERDSKAFLDIVGVKDGSKIVLVEDELSRERRCLELRRNAVMEKASKEIAAIRFEVDKLAKQVASIELEINGGKKVVETVLLNLIELLMTQLIKLDGISADGDVKLQRRMQDKIDNSMYTYGIKIAMFSVSSSLPHVSGGFLAIFSIVHKGHTVNFRIVFSPIVYIFVEGSLNQMKMGLQVKRVQKYIETLDVLKMRNSGLGKVHLQQQHQIFTGPKIYQKQQEQRKQVNNFTERVNPGPVVVTTKWETF</sequence>
<keyword evidence="1" id="KW-0143">Chaperone</keyword>
<dbReference type="Pfam" id="PF02179">
    <property type="entry name" value="BAG"/>
    <property type="match status" value="1"/>
</dbReference>
<name>A0AAW2LYE5_9LAMI</name>
<proteinExistence type="predicted"/>
<evidence type="ECO:0000313" key="4">
    <source>
        <dbReference type="EMBL" id="KAL0324347.1"/>
    </source>
</evidence>
<reference evidence="4" key="2">
    <citation type="journal article" date="2024" name="Plant">
        <title>Genomic evolution and insights into agronomic trait innovations of Sesamum species.</title>
        <authorList>
            <person name="Miao H."/>
            <person name="Wang L."/>
            <person name="Qu L."/>
            <person name="Liu H."/>
            <person name="Sun Y."/>
            <person name="Le M."/>
            <person name="Wang Q."/>
            <person name="Wei S."/>
            <person name="Zheng Y."/>
            <person name="Lin W."/>
            <person name="Duan Y."/>
            <person name="Cao H."/>
            <person name="Xiong S."/>
            <person name="Wang X."/>
            <person name="Wei L."/>
            <person name="Li C."/>
            <person name="Ma Q."/>
            <person name="Ju M."/>
            <person name="Zhao R."/>
            <person name="Li G."/>
            <person name="Mu C."/>
            <person name="Tian Q."/>
            <person name="Mei H."/>
            <person name="Zhang T."/>
            <person name="Gao T."/>
            <person name="Zhang H."/>
        </authorList>
    </citation>
    <scope>NUCLEOTIDE SEQUENCE</scope>
    <source>
        <strain evidence="4">KEN8</strain>
    </source>
</reference>
<dbReference type="InterPro" id="IPR003103">
    <property type="entry name" value="BAG_domain"/>
</dbReference>
<dbReference type="GO" id="GO:0005737">
    <property type="term" value="C:cytoplasm"/>
    <property type="evidence" value="ECO:0007669"/>
    <property type="project" value="TreeGrafter"/>
</dbReference>
<accession>A0AAW2LYE5</accession>
<dbReference type="Gene3D" id="1.20.58.120">
    <property type="entry name" value="BAG domain"/>
    <property type="match status" value="1"/>
</dbReference>
<dbReference type="AlphaFoldDB" id="A0AAW2LYE5"/>